<gene>
    <name evidence="3" type="ORF">PBS001_LOCUS8889</name>
    <name evidence="2" type="ORF">PBS003_LOCUS8649</name>
</gene>
<evidence type="ECO:0000313" key="4">
    <source>
        <dbReference type="Proteomes" id="UP001158986"/>
    </source>
</evidence>
<proteinExistence type="predicted"/>
<protein>
    <submittedName>
        <fullName evidence="2">Uncharacterized protein</fullName>
    </submittedName>
</protein>
<keyword evidence="1" id="KW-0732">Signal</keyword>
<evidence type="ECO:0000313" key="3">
    <source>
        <dbReference type="EMBL" id="CAH0522458.1"/>
    </source>
</evidence>
<organism evidence="2 5">
    <name type="scientific">Peronospora belbahrii</name>
    <dbReference type="NCBI Taxonomy" id="622444"/>
    <lineage>
        <taxon>Eukaryota</taxon>
        <taxon>Sar</taxon>
        <taxon>Stramenopiles</taxon>
        <taxon>Oomycota</taxon>
        <taxon>Peronosporomycetes</taxon>
        <taxon>Peronosporales</taxon>
        <taxon>Peronosporaceae</taxon>
        <taxon>Peronospora</taxon>
    </lineage>
</organism>
<dbReference type="EMBL" id="CAKLCB010000389">
    <property type="protein sequence ID" value="CAH0522458.1"/>
    <property type="molecule type" value="Genomic_DNA"/>
</dbReference>
<dbReference type="Proteomes" id="UP001158986">
    <property type="component" value="Unassembled WGS sequence"/>
</dbReference>
<name>A0AAU9L9D4_9STRA</name>
<feature type="chain" id="PRO_5043885692" evidence="1">
    <location>
        <begin position="33"/>
        <end position="112"/>
    </location>
</feature>
<dbReference type="Proteomes" id="UP001160483">
    <property type="component" value="Unassembled WGS sequence"/>
</dbReference>
<evidence type="ECO:0000256" key="1">
    <source>
        <dbReference type="SAM" id="SignalP"/>
    </source>
</evidence>
<dbReference type="AlphaFoldDB" id="A0AAU9L9D4"/>
<evidence type="ECO:0000313" key="2">
    <source>
        <dbReference type="EMBL" id="CAH0482050.1"/>
    </source>
</evidence>
<accession>A0AAU9L9D4</accession>
<dbReference type="EMBL" id="CAKKTJ010000331">
    <property type="protein sequence ID" value="CAH0482050.1"/>
    <property type="molecule type" value="Genomic_DNA"/>
</dbReference>
<sequence>MSLPNRKTETGDVTAHLLLILLHRCLLDLTVCFKLKESKDNVAFGTHRVNMGVTVTFSKSVNTTSMLRIAVVTLHMIYCSNGSINASDHCKLEITSLASTHLSISYPHCNIY</sequence>
<feature type="signal peptide" evidence="1">
    <location>
        <begin position="1"/>
        <end position="32"/>
    </location>
</feature>
<evidence type="ECO:0000313" key="5">
    <source>
        <dbReference type="Proteomes" id="UP001160483"/>
    </source>
</evidence>
<comment type="caution">
    <text evidence="2">The sequence shown here is derived from an EMBL/GenBank/DDBJ whole genome shotgun (WGS) entry which is preliminary data.</text>
</comment>
<keyword evidence="4" id="KW-1185">Reference proteome</keyword>
<reference evidence="2 4" key="1">
    <citation type="submission" date="2021-11" db="EMBL/GenBank/DDBJ databases">
        <authorList>
            <person name="Islam A."/>
            <person name="Islam S."/>
            <person name="Flora M.S."/>
            <person name="Rahman M."/>
            <person name="Ziaur R.M."/>
            <person name="Epstein J.H."/>
            <person name="Hassan M."/>
            <person name="Klassen M."/>
            <person name="Woodard K."/>
            <person name="Webb A."/>
            <person name="Webby R.J."/>
            <person name="El Zowalaty M.E."/>
        </authorList>
    </citation>
    <scope>NUCLEOTIDE SEQUENCE</scope>
    <source>
        <strain evidence="3">Pbs1</strain>
        <strain evidence="2">Pbs3</strain>
    </source>
</reference>